<keyword evidence="8" id="KW-0443">Lipid metabolism</keyword>
<evidence type="ECO:0000256" key="6">
    <source>
        <dbReference type="ARBA" id="ARBA00022737"/>
    </source>
</evidence>
<dbReference type="SMART" id="SM00155">
    <property type="entry name" value="PLDc"/>
    <property type="match status" value="2"/>
</dbReference>
<dbReference type="GO" id="GO:0005886">
    <property type="term" value="C:plasma membrane"/>
    <property type="evidence" value="ECO:0007669"/>
    <property type="project" value="UniProtKB-SubCell"/>
</dbReference>
<evidence type="ECO:0000256" key="1">
    <source>
        <dbReference type="ARBA" id="ARBA00004651"/>
    </source>
</evidence>
<dbReference type="InterPro" id="IPR027379">
    <property type="entry name" value="CLS_N"/>
</dbReference>
<evidence type="ECO:0000256" key="4">
    <source>
        <dbReference type="ARBA" id="ARBA00022679"/>
    </source>
</evidence>
<keyword evidence="10" id="KW-0594">Phospholipid biosynthesis</keyword>
<evidence type="ECO:0000256" key="2">
    <source>
        <dbReference type="ARBA" id="ARBA00022475"/>
    </source>
</evidence>
<evidence type="ECO:0000256" key="7">
    <source>
        <dbReference type="ARBA" id="ARBA00022989"/>
    </source>
</evidence>
<keyword evidence="5 13" id="KW-0812">Transmembrane</keyword>
<dbReference type="CDD" id="cd09112">
    <property type="entry name" value="PLDc_CLS_2"/>
    <property type="match status" value="1"/>
</dbReference>
<evidence type="ECO:0000256" key="11">
    <source>
        <dbReference type="ARBA" id="ARBA00023264"/>
    </source>
</evidence>
<evidence type="ECO:0000256" key="3">
    <source>
        <dbReference type="ARBA" id="ARBA00022516"/>
    </source>
</evidence>
<keyword evidence="7 13" id="KW-1133">Transmembrane helix</keyword>
<keyword evidence="4" id="KW-0808">Transferase</keyword>
<comment type="caution">
    <text evidence="15">The sequence shown here is derived from an EMBL/GenBank/DDBJ whole genome shotgun (WGS) entry which is preliminary data.</text>
</comment>
<evidence type="ECO:0000256" key="8">
    <source>
        <dbReference type="ARBA" id="ARBA00023098"/>
    </source>
</evidence>
<feature type="transmembrane region" description="Helical" evidence="13">
    <location>
        <begin position="15"/>
        <end position="33"/>
    </location>
</feature>
<dbReference type="EMBL" id="QDKG01000009">
    <property type="protein sequence ID" value="PVH23923.1"/>
    <property type="molecule type" value="Genomic_DNA"/>
</dbReference>
<dbReference type="GO" id="GO:0008808">
    <property type="term" value="F:cardiolipin synthase activity"/>
    <property type="evidence" value="ECO:0007669"/>
    <property type="project" value="UniProtKB-UniRule"/>
</dbReference>
<dbReference type="PROSITE" id="PS50035">
    <property type="entry name" value="PLD"/>
    <property type="match status" value="2"/>
</dbReference>
<keyword evidence="11" id="KW-1208">Phospholipid metabolism</keyword>
<keyword evidence="2" id="KW-1003">Cell membrane</keyword>
<evidence type="ECO:0000256" key="9">
    <source>
        <dbReference type="ARBA" id="ARBA00023136"/>
    </source>
</evidence>
<dbReference type="OrthoDB" id="9762009at2"/>
<keyword evidence="9 13" id="KW-0472">Membrane</keyword>
<keyword evidence="6" id="KW-0677">Repeat</keyword>
<evidence type="ECO:0000256" key="10">
    <source>
        <dbReference type="ARBA" id="ARBA00023209"/>
    </source>
</evidence>
<dbReference type="Pfam" id="PF13091">
    <property type="entry name" value="PLDc_2"/>
    <property type="match status" value="2"/>
</dbReference>
<proteinExistence type="predicted"/>
<feature type="domain" description="PLD phosphodiesterase" evidence="14">
    <location>
        <begin position="222"/>
        <end position="249"/>
    </location>
</feature>
<keyword evidence="16" id="KW-1185">Reference proteome</keyword>
<dbReference type="AlphaFoldDB" id="A0A2T8HEU0"/>
<dbReference type="PANTHER" id="PTHR21248:SF22">
    <property type="entry name" value="PHOSPHOLIPASE D"/>
    <property type="match status" value="1"/>
</dbReference>
<dbReference type="Pfam" id="PF13396">
    <property type="entry name" value="PLDc_N"/>
    <property type="match status" value="1"/>
</dbReference>
<dbReference type="NCBIfam" id="TIGR04265">
    <property type="entry name" value="bac_cardiolipin"/>
    <property type="match status" value="1"/>
</dbReference>
<evidence type="ECO:0000259" key="14">
    <source>
        <dbReference type="PROSITE" id="PS50035"/>
    </source>
</evidence>
<reference evidence="15 16" key="1">
    <citation type="submission" date="2018-04" db="EMBL/GenBank/DDBJ databases">
        <title>Sphingobacterium cortibacter sp. nov.</title>
        <authorList>
            <person name="Li Y."/>
        </authorList>
    </citation>
    <scope>NUCLEOTIDE SEQUENCE [LARGE SCALE GENOMIC DNA]</scope>
    <source>
        <strain evidence="15 16">2c-3</strain>
    </source>
</reference>
<organism evidence="15 16">
    <name type="scientific">Sphingobacterium corticibacter</name>
    <dbReference type="NCBI Taxonomy" id="2171749"/>
    <lineage>
        <taxon>Bacteria</taxon>
        <taxon>Pseudomonadati</taxon>
        <taxon>Bacteroidota</taxon>
        <taxon>Sphingobacteriia</taxon>
        <taxon>Sphingobacteriales</taxon>
        <taxon>Sphingobacteriaceae</taxon>
        <taxon>Sphingobacterium</taxon>
    </lineage>
</organism>
<protein>
    <recommendedName>
        <fullName evidence="12">Cardiolipin synthase</fullName>
        <ecNumber evidence="12">2.7.8.-</ecNumber>
    </recommendedName>
</protein>
<dbReference type="PANTHER" id="PTHR21248">
    <property type="entry name" value="CARDIOLIPIN SYNTHASE"/>
    <property type="match status" value="1"/>
</dbReference>
<evidence type="ECO:0000256" key="5">
    <source>
        <dbReference type="ARBA" id="ARBA00022692"/>
    </source>
</evidence>
<dbReference type="Gene3D" id="3.30.870.10">
    <property type="entry name" value="Endonuclease Chain A"/>
    <property type="match status" value="2"/>
</dbReference>
<feature type="domain" description="PLD phosphodiesterase" evidence="14">
    <location>
        <begin position="400"/>
        <end position="427"/>
    </location>
</feature>
<keyword evidence="3" id="KW-0444">Lipid biosynthesis</keyword>
<dbReference type="RefSeq" id="WP_116777174.1">
    <property type="nucleotide sequence ID" value="NZ_QDKG01000009.1"/>
</dbReference>
<evidence type="ECO:0000313" key="15">
    <source>
        <dbReference type="EMBL" id="PVH23923.1"/>
    </source>
</evidence>
<evidence type="ECO:0000313" key="16">
    <source>
        <dbReference type="Proteomes" id="UP000245627"/>
    </source>
</evidence>
<dbReference type="InterPro" id="IPR025202">
    <property type="entry name" value="PLD-like_dom"/>
</dbReference>
<dbReference type="EC" id="2.7.8.-" evidence="12"/>
<evidence type="ECO:0000256" key="12">
    <source>
        <dbReference type="NCBIfam" id="TIGR04265"/>
    </source>
</evidence>
<dbReference type="InterPro" id="IPR001736">
    <property type="entry name" value="PLipase_D/transphosphatidylase"/>
</dbReference>
<evidence type="ECO:0000256" key="13">
    <source>
        <dbReference type="SAM" id="Phobius"/>
    </source>
</evidence>
<accession>A0A2T8HEU0</accession>
<comment type="subcellular location">
    <subcellularLocation>
        <location evidence="1">Cell membrane</location>
        <topology evidence="1">Multi-pass membrane protein</topology>
    </subcellularLocation>
</comment>
<name>A0A2T8HEU0_9SPHI</name>
<dbReference type="CDD" id="cd09110">
    <property type="entry name" value="PLDc_CLS_1"/>
    <property type="match status" value="1"/>
</dbReference>
<dbReference type="Proteomes" id="UP000245627">
    <property type="component" value="Unassembled WGS sequence"/>
</dbReference>
<feature type="transmembrane region" description="Helical" evidence="13">
    <location>
        <begin position="42"/>
        <end position="62"/>
    </location>
</feature>
<dbReference type="SUPFAM" id="SSF56024">
    <property type="entry name" value="Phospholipase D/nuclease"/>
    <property type="match status" value="2"/>
</dbReference>
<gene>
    <name evidence="15" type="primary">cls</name>
    <name evidence="15" type="ORF">DC487_16985</name>
</gene>
<dbReference type="InterPro" id="IPR022924">
    <property type="entry name" value="Cardiolipin_synthase"/>
</dbReference>
<dbReference type="GO" id="GO:0032049">
    <property type="term" value="P:cardiolipin biosynthetic process"/>
    <property type="evidence" value="ECO:0007669"/>
    <property type="project" value="UniProtKB-UniRule"/>
</dbReference>
<sequence>MKEIIDVAWPIIQEWYWVPLSILYLGVISTILIENRNPTKTIAWVLVIIFLPIVGIILYYLFGQKFKKERRFRRISEVQSARITAELNQLEPKIQDSLKQIRRDIGDLSRVYYYLRHEQVCFPSLKNQVTLLQNGEEKFAHMLQSLQQAKHFIHMEYYIFEHDEIGSKVMSILEAKAKEGVAVRLLVDDFGSSSIVRYHKKHPSTIQFQAFLPVTFTSLANSNYRNHRKICIIDGVSAYVGGINIADNYSNPNQDGVYWRDTSLHIRGTSVGLLQLHFWTLWNETDADSFPLDEHYLKRDVAVAGNATVSFAASDPGSAAPYNMEALLIAIAAAKHKIQLCTPYYIPSPELETALMVAAAAGVSVELMVPSKGDSWIVQHASFSFLKPLLQRGVKVHLYEKGFIHAKTVNIDDTMLFVGTVNLDTRSFYINYEIAAVVADASLGLQMSASFAKDVTDCRLLTPRIWSARSRWKRGLDSLCRLLAPLL</sequence>